<dbReference type="InterPro" id="IPR033593">
    <property type="entry name" value="N-RASSF"/>
</dbReference>
<dbReference type="EnsemblMetazoa" id="XM_022804039">
    <property type="protein sequence ID" value="XP_022659774"/>
    <property type="gene ID" value="LOC111249758"/>
</dbReference>
<dbReference type="EnsemblMetazoa" id="XM_022804041">
    <property type="protein sequence ID" value="XP_022659776"/>
    <property type="gene ID" value="LOC111249758"/>
</dbReference>
<feature type="coiled-coil region" evidence="1">
    <location>
        <begin position="617"/>
        <end position="644"/>
    </location>
</feature>
<feature type="region of interest" description="Disordered" evidence="2">
    <location>
        <begin position="142"/>
        <end position="187"/>
    </location>
</feature>
<feature type="region of interest" description="Disordered" evidence="2">
    <location>
        <begin position="318"/>
        <end position="410"/>
    </location>
</feature>
<keyword evidence="1" id="KW-0175">Coiled coil</keyword>
<feature type="compositionally biased region" description="Low complexity" evidence="2">
    <location>
        <begin position="239"/>
        <end position="305"/>
    </location>
</feature>
<dbReference type="KEGG" id="vde:111249758"/>
<dbReference type="PANTHER" id="PTHR15286:SF6">
    <property type="entry name" value="GH01133P"/>
    <property type="match status" value="1"/>
</dbReference>
<dbReference type="RefSeq" id="XP_022659777.1">
    <property type="nucleotide sequence ID" value="XM_022804042.1"/>
</dbReference>
<dbReference type="EnsemblMetazoa" id="XM_022804044">
    <property type="protein sequence ID" value="XP_022659779"/>
    <property type="gene ID" value="LOC111249758"/>
</dbReference>
<dbReference type="EnsemblMetazoa" id="XM_022804043">
    <property type="protein sequence ID" value="XP_022659778"/>
    <property type="gene ID" value="LOC111249758"/>
</dbReference>
<feature type="region of interest" description="Disordered" evidence="2">
    <location>
        <begin position="676"/>
        <end position="716"/>
    </location>
</feature>
<evidence type="ECO:0000256" key="2">
    <source>
        <dbReference type="SAM" id="MobiDB-lite"/>
    </source>
</evidence>
<feature type="compositionally biased region" description="Low complexity" evidence="2">
    <location>
        <begin position="351"/>
        <end position="368"/>
    </location>
</feature>
<dbReference type="GeneID" id="111249758"/>
<dbReference type="AlphaFoldDB" id="A0A7M7K988"/>
<dbReference type="RefSeq" id="XP_022659774.1">
    <property type="nucleotide sequence ID" value="XM_022804039.1"/>
</dbReference>
<feature type="compositionally biased region" description="Low complexity" evidence="2">
    <location>
        <begin position="440"/>
        <end position="449"/>
    </location>
</feature>
<dbReference type="RefSeq" id="XP_022659776.1">
    <property type="nucleotide sequence ID" value="XM_022804041.1"/>
</dbReference>
<feature type="compositionally biased region" description="Polar residues" evidence="2">
    <location>
        <begin position="398"/>
        <end position="407"/>
    </location>
</feature>
<proteinExistence type="predicted"/>
<dbReference type="RefSeq" id="XP_022659780.1">
    <property type="nucleotide sequence ID" value="XM_022804045.1"/>
</dbReference>
<dbReference type="RefSeq" id="XP_022659779.1">
    <property type="nucleotide sequence ID" value="XM_022804044.1"/>
</dbReference>
<accession>A0A7M7K988</accession>
<reference evidence="3" key="1">
    <citation type="submission" date="2021-01" db="UniProtKB">
        <authorList>
            <consortium name="EnsemblMetazoa"/>
        </authorList>
    </citation>
    <scope>IDENTIFICATION</scope>
</reference>
<evidence type="ECO:0000256" key="1">
    <source>
        <dbReference type="SAM" id="Coils"/>
    </source>
</evidence>
<organism evidence="3 4">
    <name type="scientific">Varroa destructor</name>
    <name type="common">Honeybee mite</name>
    <dbReference type="NCBI Taxonomy" id="109461"/>
    <lineage>
        <taxon>Eukaryota</taxon>
        <taxon>Metazoa</taxon>
        <taxon>Ecdysozoa</taxon>
        <taxon>Arthropoda</taxon>
        <taxon>Chelicerata</taxon>
        <taxon>Arachnida</taxon>
        <taxon>Acari</taxon>
        <taxon>Parasitiformes</taxon>
        <taxon>Mesostigmata</taxon>
        <taxon>Gamasina</taxon>
        <taxon>Dermanyssoidea</taxon>
        <taxon>Varroidae</taxon>
        <taxon>Varroa</taxon>
    </lineage>
</organism>
<name>A0A7M7K988_VARDE</name>
<feature type="coiled-coil region" evidence="1">
    <location>
        <begin position="498"/>
        <end position="560"/>
    </location>
</feature>
<feature type="compositionally biased region" description="Low complexity" evidence="2">
    <location>
        <begin position="318"/>
        <end position="342"/>
    </location>
</feature>
<protein>
    <submittedName>
        <fullName evidence="3">Uncharacterized protein</fullName>
    </submittedName>
</protein>
<feature type="region of interest" description="Disordered" evidence="2">
    <location>
        <begin position="439"/>
        <end position="477"/>
    </location>
</feature>
<dbReference type="RefSeq" id="XP_022659778.1">
    <property type="nucleotide sequence ID" value="XM_022804043.1"/>
</dbReference>
<feature type="region of interest" description="Disordered" evidence="2">
    <location>
        <begin position="207"/>
        <end position="305"/>
    </location>
</feature>
<dbReference type="EnsemblMetazoa" id="XM_022804045">
    <property type="protein sequence ID" value="XP_022659780"/>
    <property type="gene ID" value="LOC111249758"/>
</dbReference>
<evidence type="ECO:0000313" key="3">
    <source>
        <dbReference type="EnsemblMetazoa" id="XP_022659780"/>
    </source>
</evidence>
<dbReference type="PANTHER" id="PTHR15286">
    <property type="entry name" value="RAS-ASSOCIATING DOMAIN CONTAINING PROTEIN"/>
    <property type="match status" value="1"/>
</dbReference>
<sequence length="716" mass="78573">MTEVKIWVDRVQRVISGVTPATTVAELLSTLTRSQMLSSTTATPLSSVVVDGGGHGATHHGSQAPRRSDCLVLRRGAMEHILSPSDRPLRLLAHSGGHLIYRPAAPIPENSPSSFGRIPLKPGVTHVQLRSAAIETALRRQAKSAPLLKPQTAPPRTVPPTSQAAPSPATAVSSSATGSGVAGGGHAPVGRVEVATARLGQLGLSGVSTAEQHQQQQKHKQQQQTLHSQNHRHSQQHAQQLHDGQNQLQLQQHPSQQHGHHQPLQTKQQPAQQSLQTQPSQHHESQQQQQQQQQHFIYNKQKQIQSQQHQQQLQQLQKHQQLQTQNHLQRQQQQQQQQQQKQAPPHIRSTQQQAQHQQNFSQAQYQSHIQDHSGPKQRQQPTHYVRTLNKAPGLPAFGSNSHSGLTDNNHRRGVSVVTLNGQSTGGSLVTVEVRGGGDNVDGSVVSTSGRFGDGRGRESRSTGPNALSSGRMGLVPPPYEQAIRSSCRRRPADLDLLIRTQQEKLNLQTAKLEEMDREIATLESNLENREREHGAIYPECQDLDRRLTAAETRLGLAQKEEASLHAEIYATKAKIERLAHDTEAYMSRECDLVTRALDMVATPSQDLPLDEKHREIVASLQLEIEEVHRQANQLAEQLKMENLKGLSMVNPEELAEGAEGFLGGIWTGNGAGGAGAHSLMRGHGGSSRRKVPPKGPRQLGQEMASPTQTHPIGVWV</sequence>
<dbReference type="OrthoDB" id="10051571at2759"/>
<dbReference type="EnsemblMetazoa" id="XM_022804040">
    <property type="protein sequence ID" value="XP_022659775"/>
    <property type="gene ID" value="LOC111249758"/>
</dbReference>
<dbReference type="Proteomes" id="UP000594260">
    <property type="component" value="Unplaced"/>
</dbReference>
<evidence type="ECO:0000313" key="4">
    <source>
        <dbReference type="Proteomes" id="UP000594260"/>
    </source>
</evidence>
<feature type="compositionally biased region" description="Low complexity" evidence="2">
    <location>
        <begin position="159"/>
        <end position="179"/>
    </location>
</feature>
<dbReference type="RefSeq" id="XP_022659775.1">
    <property type="nucleotide sequence ID" value="XM_022804040.1"/>
</dbReference>
<dbReference type="InParanoid" id="A0A7M7K988"/>
<dbReference type="Gene3D" id="3.10.20.90">
    <property type="entry name" value="Phosphatidylinositol 3-kinase Catalytic Subunit, Chain A, domain 1"/>
    <property type="match status" value="1"/>
</dbReference>
<dbReference type="EnsemblMetazoa" id="XM_022804042">
    <property type="protein sequence ID" value="XP_022659777"/>
    <property type="gene ID" value="LOC111249758"/>
</dbReference>
<keyword evidence="4" id="KW-1185">Reference proteome</keyword>